<keyword evidence="2" id="KW-1185">Reference proteome</keyword>
<dbReference type="Gene3D" id="2.40.70.10">
    <property type="entry name" value="Acid Proteases"/>
    <property type="match status" value="1"/>
</dbReference>
<dbReference type="InterPro" id="IPR021109">
    <property type="entry name" value="Peptidase_aspartic_dom_sf"/>
</dbReference>
<dbReference type="HOGENOM" id="CLU_1620031_0_0_1"/>
<dbReference type="AlphaFoldDB" id="A0A0C3DFT7"/>
<reference evidence="2" key="2">
    <citation type="submission" date="2015-01" db="EMBL/GenBank/DDBJ databases">
        <title>Evolutionary Origins and Diversification of the Mycorrhizal Mutualists.</title>
        <authorList>
            <consortium name="DOE Joint Genome Institute"/>
            <consortium name="Mycorrhizal Genomics Consortium"/>
            <person name="Kohler A."/>
            <person name="Kuo A."/>
            <person name="Nagy L.G."/>
            <person name="Floudas D."/>
            <person name="Copeland A."/>
            <person name="Barry K.W."/>
            <person name="Cichocki N."/>
            <person name="Veneault-Fourrey C."/>
            <person name="LaButti K."/>
            <person name="Lindquist E.A."/>
            <person name="Lipzen A."/>
            <person name="Lundell T."/>
            <person name="Morin E."/>
            <person name="Murat C."/>
            <person name="Riley R."/>
            <person name="Ohm R."/>
            <person name="Sun H."/>
            <person name="Tunlid A."/>
            <person name="Henrissat B."/>
            <person name="Grigoriev I.V."/>
            <person name="Hibbett D.S."/>
            <person name="Martin F."/>
        </authorList>
    </citation>
    <scope>NUCLEOTIDE SEQUENCE [LARGE SCALE GENOMIC DNA]</scope>
    <source>
        <strain evidence="2">Foug A</strain>
    </source>
</reference>
<name>A0A0C3DFT7_9AGAM</name>
<evidence type="ECO:0000313" key="2">
    <source>
        <dbReference type="Proteomes" id="UP000053989"/>
    </source>
</evidence>
<proteinExistence type="predicted"/>
<sequence length="164" mass="18224">MNACVLFSATGLLTISQEQYNALQSLFFHIGGVTYEFTPNAQIWPRSLNSVLKGDPNKIYLIVVKSHRQEGLTVSESFMVSPGYSVSTPCTTTQTGLGLPRLITHMSIPTNQGHIMRSRSRVMGPYETHVCMNDVVPITYYTFHPGALETQIIPTPCSCQQVRQ</sequence>
<dbReference type="EMBL" id="KN822138">
    <property type="protein sequence ID" value="KIM55234.1"/>
    <property type="molecule type" value="Genomic_DNA"/>
</dbReference>
<evidence type="ECO:0000313" key="1">
    <source>
        <dbReference type="EMBL" id="KIM55234.1"/>
    </source>
</evidence>
<gene>
    <name evidence="1" type="ORF">SCLCIDRAFT_1221265</name>
</gene>
<dbReference type="STRING" id="1036808.A0A0C3DFT7"/>
<organism evidence="1 2">
    <name type="scientific">Scleroderma citrinum Foug A</name>
    <dbReference type="NCBI Taxonomy" id="1036808"/>
    <lineage>
        <taxon>Eukaryota</taxon>
        <taxon>Fungi</taxon>
        <taxon>Dikarya</taxon>
        <taxon>Basidiomycota</taxon>
        <taxon>Agaricomycotina</taxon>
        <taxon>Agaricomycetes</taxon>
        <taxon>Agaricomycetidae</taxon>
        <taxon>Boletales</taxon>
        <taxon>Sclerodermatineae</taxon>
        <taxon>Sclerodermataceae</taxon>
        <taxon>Scleroderma</taxon>
    </lineage>
</organism>
<protein>
    <submittedName>
        <fullName evidence="1">Uncharacterized protein</fullName>
    </submittedName>
</protein>
<dbReference type="Proteomes" id="UP000053989">
    <property type="component" value="Unassembled WGS sequence"/>
</dbReference>
<reference evidence="1 2" key="1">
    <citation type="submission" date="2014-04" db="EMBL/GenBank/DDBJ databases">
        <authorList>
            <consortium name="DOE Joint Genome Institute"/>
            <person name="Kuo A."/>
            <person name="Kohler A."/>
            <person name="Nagy L.G."/>
            <person name="Floudas D."/>
            <person name="Copeland A."/>
            <person name="Barry K.W."/>
            <person name="Cichocki N."/>
            <person name="Veneault-Fourrey C."/>
            <person name="LaButti K."/>
            <person name="Lindquist E.A."/>
            <person name="Lipzen A."/>
            <person name="Lundell T."/>
            <person name="Morin E."/>
            <person name="Murat C."/>
            <person name="Sun H."/>
            <person name="Tunlid A."/>
            <person name="Henrissat B."/>
            <person name="Grigoriev I.V."/>
            <person name="Hibbett D.S."/>
            <person name="Martin F."/>
            <person name="Nordberg H.P."/>
            <person name="Cantor M.N."/>
            <person name="Hua S.X."/>
        </authorList>
    </citation>
    <scope>NUCLEOTIDE SEQUENCE [LARGE SCALE GENOMIC DNA]</scope>
    <source>
        <strain evidence="1 2">Foug A</strain>
    </source>
</reference>
<accession>A0A0C3DFT7</accession>
<dbReference type="OrthoDB" id="2686782at2759"/>
<dbReference type="InParanoid" id="A0A0C3DFT7"/>